<dbReference type="Gramene" id="TraesLAC2A03G00695540.1">
    <property type="protein sequence ID" value="TraesLAC2A03G00695540.1.CDS1"/>
    <property type="gene ID" value="TraesLAC2A03G00695540"/>
</dbReference>
<dbReference type="Gramene" id="TraesCS2A03G0618200.1">
    <property type="protein sequence ID" value="TraesCS2A03G0618200.1.CDS1"/>
    <property type="gene ID" value="TraesCS2A03G0618200"/>
</dbReference>
<evidence type="ECO:0000313" key="3">
    <source>
        <dbReference type="EnsemblPlants" id="TraesCS2A02G256200.1.cds1"/>
    </source>
</evidence>
<dbReference type="Gramene" id="TraesNOR2A03G00700960.1">
    <property type="protein sequence ID" value="TraesNOR2A03G00700960.1.CDS1"/>
    <property type="gene ID" value="TraesNOR2A03G00700960"/>
</dbReference>
<dbReference type="Gramene" id="TraesCAD_scaffold_058795_01G000100.1">
    <property type="protein sequence ID" value="TraesCAD_scaffold_058795_01G000100.1"/>
    <property type="gene ID" value="TraesCAD_scaffold_058795_01G000100"/>
</dbReference>
<dbReference type="OrthoDB" id="1917735at2759"/>
<proteinExistence type="inferred from homology"/>
<dbReference type="Gramene" id="TraesPARA_EIv1.0_0402370.1">
    <property type="protein sequence ID" value="TraesPARA_EIv1.0_0402370.1.CDS1"/>
    <property type="gene ID" value="TraesPARA_EIv1.0_0402370"/>
</dbReference>
<dbReference type="OMA" id="HQYRGHD"/>
<reference evidence="3" key="2">
    <citation type="submission" date="2018-10" db="UniProtKB">
        <authorList>
            <consortium name="EnsemblPlants"/>
        </authorList>
    </citation>
    <scope>IDENTIFICATION</scope>
</reference>
<dbReference type="EnsemblPlants" id="TraesCS2A02G256200.1">
    <property type="protein sequence ID" value="TraesCS2A02G256200.1.cds1"/>
    <property type="gene ID" value="TraesCS2A02G256200"/>
</dbReference>
<evidence type="ECO:0000313" key="4">
    <source>
        <dbReference type="Proteomes" id="UP000019116"/>
    </source>
</evidence>
<sequence>MGKGRSCRYGSERLLYPVQASGHHVAGAADHLADLDEEDVWSVLAAPAPDSNRSTGSARQPEQDRRGRWTAGGLSLAFEATASTPAGRHNHHVASSAPVRVPEWPAARFPAGSGGEQHGYGVSCREEEGEWMAPHEYLQAQARSSGRGTAAPSVFEGVGRTLKGRDLSRVRDAVWSNTGFFG</sequence>
<reference evidence="3" key="1">
    <citation type="submission" date="2018-08" db="EMBL/GenBank/DDBJ databases">
        <authorList>
            <person name="Rossello M."/>
        </authorList>
    </citation>
    <scope>NUCLEOTIDE SEQUENCE [LARGE SCALE GENOMIC DNA]</scope>
    <source>
        <strain evidence="3">cv. Chinese Spring</strain>
    </source>
</reference>
<dbReference type="Gramene" id="TraesRN2A0100592200.1">
    <property type="protein sequence ID" value="TraesRN2A0100592200.1"/>
    <property type="gene ID" value="TraesRN2A0100592200"/>
</dbReference>
<dbReference type="STRING" id="4565.A0A3B6AY19"/>
<dbReference type="Gramene" id="TraesCLE_scaffold_067614_01G000100.1">
    <property type="protein sequence ID" value="TraesCLE_scaffold_067614_01G000100.1"/>
    <property type="gene ID" value="TraesCLE_scaffold_067614_01G000100"/>
</dbReference>
<evidence type="ECO:0000256" key="1">
    <source>
        <dbReference type="ARBA" id="ARBA00034773"/>
    </source>
</evidence>
<dbReference type="Gramene" id="TraesSTA2A03G00689870.1">
    <property type="protein sequence ID" value="TraesSTA2A03G00689870.1.CDS1"/>
    <property type="gene ID" value="TraesSTA2A03G00689870"/>
</dbReference>
<dbReference type="GO" id="GO:0010150">
    <property type="term" value="P:leaf senescence"/>
    <property type="evidence" value="ECO:0007669"/>
    <property type="project" value="UniProtKB-ARBA"/>
</dbReference>
<dbReference type="InterPro" id="IPR007608">
    <property type="entry name" value="Senescence_reg_S40"/>
</dbReference>
<feature type="region of interest" description="Disordered" evidence="2">
    <location>
        <begin position="46"/>
        <end position="68"/>
    </location>
</feature>
<evidence type="ECO:0008006" key="5">
    <source>
        <dbReference type="Google" id="ProtNLM"/>
    </source>
</evidence>
<dbReference type="Gramene" id="TraesARI2A03G00698600.1">
    <property type="protein sequence ID" value="TraesARI2A03G00698600.1.CDS1"/>
    <property type="gene ID" value="TraesARI2A03G00698600"/>
</dbReference>
<name>A0A3B6AY19_WHEAT</name>
<evidence type="ECO:0000256" key="2">
    <source>
        <dbReference type="SAM" id="MobiDB-lite"/>
    </source>
</evidence>
<dbReference type="AlphaFoldDB" id="A0A3B6AY19"/>
<dbReference type="PaxDb" id="4565-Traes_2AL_3C7815CD5.1"/>
<dbReference type="Gramene" id="TraesMAC2A03G00690310.1">
    <property type="protein sequence ID" value="TraesMAC2A03G00690310.1.CDS1"/>
    <property type="gene ID" value="TraesMAC2A03G00690310"/>
</dbReference>
<dbReference type="Gramene" id="TraesJUL2A03G00696360.1">
    <property type="protein sequence ID" value="TraesJUL2A03G00696360.1.CDS1"/>
    <property type="gene ID" value="TraesJUL2A03G00696360"/>
</dbReference>
<dbReference type="Gramene" id="TraesCS2A02G256200.1">
    <property type="protein sequence ID" value="TraesCS2A02G256200.1.cds1"/>
    <property type="gene ID" value="TraesCS2A02G256200"/>
</dbReference>
<feature type="compositionally biased region" description="Polar residues" evidence="2">
    <location>
        <begin position="51"/>
        <end position="60"/>
    </location>
</feature>
<keyword evidence="4" id="KW-1185">Reference proteome</keyword>
<dbReference type="Gramene" id="TraesJAG2A03G00691810.1">
    <property type="protein sequence ID" value="TraesJAG2A03G00691810.1.CDS1"/>
    <property type="gene ID" value="TraesJAG2A03G00691810"/>
</dbReference>
<organism evidence="3">
    <name type="scientific">Triticum aestivum</name>
    <name type="common">Wheat</name>
    <dbReference type="NCBI Taxonomy" id="4565"/>
    <lineage>
        <taxon>Eukaryota</taxon>
        <taxon>Viridiplantae</taxon>
        <taxon>Streptophyta</taxon>
        <taxon>Embryophyta</taxon>
        <taxon>Tracheophyta</taxon>
        <taxon>Spermatophyta</taxon>
        <taxon>Magnoliopsida</taxon>
        <taxon>Liliopsida</taxon>
        <taxon>Poales</taxon>
        <taxon>Poaceae</taxon>
        <taxon>BOP clade</taxon>
        <taxon>Pooideae</taxon>
        <taxon>Triticodae</taxon>
        <taxon>Triticeae</taxon>
        <taxon>Triticinae</taxon>
        <taxon>Triticum</taxon>
    </lineage>
</organism>
<comment type="similarity">
    <text evidence="1">Belongs to the senescence regulator S40 family.</text>
</comment>
<dbReference type="Gramene" id="TraesWEE_scaffold_069802_01G000100.1">
    <property type="protein sequence ID" value="TraesWEE_scaffold_069802_01G000100.1"/>
    <property type="gene ID" value="TraesWEE_scaffold_069802_01G000100"/>
</dbReference>
<accession>A0A3B6AY19</accession>
<dbReference type="Proteomes" id="UP000019116">
    <property type="component" value="Chromosome 2A"/>
</dbReference>
<protein>
    <recommendedName>
        <fullName evidence="5">Senescence regulator</fullName>
    </recommendedName>
</protein>
<dbReference type="Gramene" id="TraesROB_scaffold_021156_01G000100.1">
    <property type="protein sequence ID" value="TraesROB_scaffold_021156_01G000100.1"/>
    <property type="gene ID" value="TraesROB_scaffold_021156_01G000100"/>
</dbReference>
<dbReference type="Gramene" id="TraesLDM2A03G00694290.1">
    <property type="protein sequence ID" value="TraesLDM2A03G00694290.1.CDS1"/>
    <property type="gene ID" value="TraesLDM2A03G00694290"/>
</dbReference>
<dbReference type="Pfam" id="PF04520">
    <property type="entry name" value="Senescence_reg"/>
    <property type="match status" value="1"/>
</dbReference>
<dbReference type="Gramene" id="TraesSYM2A03G00698170.1">
    <property type="protein sequence ID" value="TraesSYM2A03G00698170.1.CDS1"/>
    <property type="gene ID" value="TraesSYM2A03G00698170"/>
</dbReference>
<dbReference type="PANTHER" id="PTHR33083:SF102">
    <property type="entry name" value="SENESCENCE REGULATOR"/>
    <property type="match status" value="1"/>
</dbReference>
<dbReference type="PANTHER" id="PTHR33083">
    <property type="entry name" value="EXPRESSED PROTEIN"/>
    <property type="match status" value="1"/>
</dbReference>